<feature type="compositionally biased region" description="Basic residues" evidence="10">
    <location>
        <begin position="392"/>
        <end position="401"/>
    </location>
</feature>
<evidence type="ECO:0000256" key="10">
    <source>
        <dbReference type="SAM" id="MobiDB-lite"/>
    </source>
</evidence>
<dbReference type="InParanoid" id="A0A165ELH7"/>
<feature type="compositionally biased region" description="Basic residues" evidence="10">
    <location>
        <begin position="147"/>
        <end position="157"/>
    </location>
</feature>
<evidence type="ECO:0000256" key="2">
    <source>
        <dbReference type="ARBA" id="ARBA00022722"/>
    </source>
</evidence>
<dbReference type="InterPro" id="IPR051132">
    <property type="entry name" value="3-5_Exonuclease_domain"/>
</dbReference>
<dbReference type="GO" id="GO:0006139">
    <property type="term" value="P:nucleobase-containing compound metabolic process"/>
    <property type="evidence" value="ECO:0007669"/>
    <property type="project" value="InterPro"/>
</dbReference>
<evidence type="ECO:0000256" key="5">
    <source>
        <dbReference type="ARBA" id="ARBA00022839"/>
    </source>
</evidence>
<dbReference type="CDD" id="cd06141">
    <property type="entry name" value="WRN_exo"/>
    <property type="match status" value="1"/>
</dbReference>
<keyword evidence="13" id="KW-1185">Reference proteome</keyword>
<keyword evidence="2" id="KW-0540">Nuclease</keyword>
<sequence>MRSGGPYGFDIEWRPNYAAGMPENRVALVQIASREVVLLAQVIAMPTFPRVLKALLESEFLPKVGVGIQSDAVKLYHDYGVVMRHCVDVGLLALILDPLCWETPPPPPRPTPPEAEASTSASHDDSFVSQSSVGDSTMDVDDDNKRGRNGKKPRPPKKPYDPNAPRPLSQPGLARLIGVYAHMHLEKPKRIQRSNWELILSPEHQEYAANDADAGRAIYAALRELALTLTPPDKPDPRSPQFFSFDIHTGNVFFRTDEAYLLVAPRKEPLLPLPAPITSVEAYVTFPSPSLRQPPPLAPDVFPTLGGHTIAPAPAPPPASRPNHGGYGDVSFGPRHTGRGSAPPQGAGGRGYAGALAQGGTSRGQPQPRGAGGSRGRGGGPYDRARGTGPSRGRRPPRGRGRGGAASAAA</sequence>
<proteinExistence type="predicted"/>
<keyword evidence="5" id="KW-0269">Exonuclease</keyword>
<dbReference type="EMBL" id="KV426132">
    <property type="protein sequence ID" value="KZV87217.1"/>
    <property type="molecule type" value="Genomic_DNA"/>
</dbReference>
<dbReference type="GO" id="GO:0008408">
    <property type="term" value="F:3'-5' exonuclease activity"/>
    <property type="evidence" value="ECO:0007669"/>
    <property type="project" value="InterPro"/>
</dbReference>
<name>A0A165ELH7_EXIGL</name>
<dbReference type="Pfam" id="PF01612">
    <property type="entry name" value="DNA_pol_A_exo1"/>
    <property type="match status" value="1"/>
</dbReference>
<evidence type="ECO:0000259" key="11">
    <source>
        <dbReference type="Pfam" id="PF01612"/>
    </source>
</evidence>
<keyword evidence="6" id="KW-0460">Magnesium</keyword>
<dbReference type="PANTHER" id="PTHR13620:SF109">
    <property type="entry name" value="3'-5' EXONUCLEASE"/>
    <property type="match status" value="1"/>
</dbReference>
<reference evidence="12 13" key="1">
    <citation type="journal article" date="2016" name="Mol. Biol. Evol.">
        <title>Comparative Genomics of Early-Diverging Mushroom-Forming Fungi Provides Insights into the Origins of Lignocellulose Decay Capabilities.</title>
        <authorList>
            <person name="Nagy L.G."/>
            <person name="Riley R."/>
            <person name="Tritt A."/>
            <person name="Adam C."/>
            <person name="Daum C."/>
            <person name="Floudas D."/>
            <person name="Sun H."/>
            <person name="Yadav J.S."/>
            <person name="Pangilinan J."/>
            <person name="Larsson K.H."/>
            <person name="Matsuura K."/>
            <person name="Barry K."/>
            <person name="Labutti K."/>
            <person name="Kuo R."/>
            <person name="Ohm R.A."/>
            <person name="Bhattacharya S.S."/>
            <person name="Shirouzu T."/>
            <person name="Yoshinaga Y."/>
            <person name="Martin F.M."/>
            <person name="Grigoriev I.V."/>
            <person name="Hibbett D.S."/>
        </authorList>
    </citation>
    <scope>NUCLEOTIDE SEQUENCE [LARGE SCALE GENOMIC DNA]</scope>
    <source>
        <strain evidence="12 13">HHB12029</strain>
    </source>
</reference>
<accession>A0A165ELH7</accession>
<evidence type="ECO:0000256" key="6">
    <source>
        <dbReference type="ARBA" id="ARBA00022842"/>
    </source>
</evidence>
<evidence type="ECO:0000313" key="13">
    <source>
        <dbReference type="Proteomes" id="UP000077266"/>
    </source>
</evidence>
<evidence type="ECO:0000313" key="12">
    <source>
        <dbReference type="EMBL" id="KZV87217.1"/>
    </source>
</evidence>
<feature type="compositionally biased region" description="Gly residues" evidence="10">
    <location>
        <begin position="370"/>
        <end position="381"/>
    </location>
</feature>
<dbReference type="GO" id="GO:0005634">
    <property type="term" value="C:nucleus"/>
    <property type="evidence" value="ECO:0007669"/>
    <property type="project" value="UniProtKB-SubCell"/>
</dbReference>
<evidence type="ECO:0000256" key="8">
    <source>
        <dbReference type="ARBA" id="ARBA00040531"/>
    </source>
</evidence>
<protein>
    <recommendedName>
        <fullName evidence="8">3'-5' exonuclease</fullName>
    </recommendedName>
    <alternativeName>
        <fullName evidence="9">Werner Syndrome-like exonuclease</fullName>
    </alternativeName>
</protein>
<feature type="compositionally biased region" description="Low complexity" evidence="10">
    <location>
        <begin position="353"/>
        <end position="369"/>
    </location>
</feature>
<feature type="domain" description="3'-5' exonuclease" evidence="11">
    <location>
        <begin position="8"/>
        <end position="97"/>
    </location>
</feature>
<comment type="subcellular location">
    <subcellularLocation>
        <location evidence="1">Nucleus</location>
    </subcellularLocation>
</comment>
<dbReference type="InterPro" id="IPR002562">
    <property type="entry name" value="3'-5'_exonuclease_dom"/>
</dbReference>
<dbReference type="InterPro" id="IPR012337">
    <property type="entry name" value="RNaseH-like_sf"/>
</dbReference>
<dbReference type="Gene3D" id="3.30.420.10">
    <property type="entry name" value="Ribonuclease H-like superfamily/Ribonuclease H"/>
    <property type="match status" value="1"/>
</dbReference>
<evidence type="ECO:0000256" key="1">
    <source>
        <dbReference type="ARBA" id="ARBA00004123"/>
    </source>
</evidence>
<keyword evidence="7" id="KW-0539">Nucleus</keyword>
<dbReference type="GO" id="GO:0046872">
    <property type="term" value="F:metal ion binding"/>
    <property type="evidence" value="ECO:0007669"/>
    <property type="project" value="UniProtKB-KW"/>
</dbReference>
<dbReference type="STRING" id="1314781.A0A165ELH7"/>
<keyword evidence="4" id="KW-0378">Hydrolase</keyword>
<feature type="compositionally biased region" description="Polar residues" evidence="10">
    <location>
        <begin position="117"/>
        <end position="135"/>
    </location>
</feature>
<dbReference type="SUPFAM" id="SSF53098">
    <property type="entry name" value="Ribonuclease H-like"/>
    <property type="match status" value="1"/>
</dbReference>
<dbReference type="GO" id="GO:0003676">
    <property type="term" value="F:nucleic acid binding"/>
    <property type="evidence" value="ECO:0007669"/>
    <property type="project" value="InterPro"/>
</dbReference>
<keyword evidence="3" id="KW-0479">Metal-binding</keyword>
<dbReference type="InterPro" id="IPR036397">
    <property type="entry name" value="RNaseH_sf"/>
</dbReference>
<dbReference type="PANTHER" id="PTHR13620">
    <property type="entry name" value="3-5 EXONUCLEASE"/>
    <property type="match status" value="1"/>
</dbReference>
<evidence type="ECO:0000256" key="4">
    <source>
        <dbReference type="ARBA" id="ARBA00022801"/>
    </source>
</evidence>
<evidence type="ECO:0000256" key="9">
    <source>
        <dbReference type="ARBA" id="ARBA00042761"/>
    </source>
</evidence>
<dbReference type="Proteomes" id="UP000077266">
    <property type="component" value="Unassembled WGS sequence"/>
</dbReference>
<dbReference type="OrthoDB" id="1920326at2759"/>
<evidence type="ECO:0000256" key="3">
    <source>
        <dbReference type="ARBA" id="ARBA00022723"/>
    </source>
</evidence>
<feature type="region of interest" description="Disordered" evidence="10">
    <location>
        <begin position="105"/>
        <end position="169"/>
    </location>
</feature>
<feature type="region of interest" description="Disordered" evidence="10">
    <location>
        <begin position="289"/>
        <end position="410"/>
    </location>
</feature>
<gene>
    <name evidence="12" type="ORF">EXIGLDRAFT_723974</name>
</gene>
<organism evidence="12 13">
    <name type="scientific">Exidia glandulosa HHB12029</name>
    <dbReference type="NCBI Taxonomy" id="1314781"/>
    <lineage>
        <taxon>Eukaryota</taxon>
        <taxon>Fungi</taxon>
        <taxon>Dikarya</taxon>
        <taxon>Basidiomycota</taxon>
        <taxon>Agaricomycotina</taxon>
        <taxon>Agaricomycetes</taxon>
        <taxon>Auriculariales</taxon>
        <taxon>Exidiaceae</taxon>
        <taxon>Exidia</taxon>
    </lineage>
</organism>
<dbReference type="AlphaFoldDB" id="A0A165ELH7"/>
<evidence type="ECO:0000256" key="7">
    <source>
        <dbReference type="ARBA" id="ARBA00023242"/>
    </source>
</evidence>